<gene>
    <name evidence="1" type="ORF">ACFSUE_18910</name>
</gene>
<reference evidence="2" key="1">
    <citation type="journal article" date="2019" name="Int. J. Syst. Evol. Microbiol.">
        <title>The Global Catalogue of Microorganisms (GCM) 10K type strain sequencing project: providing services to taxonomists for standard genome sequencing and annotation.</title>
        <authorList>
            <consortium name="The Broad Institute Genomics Platform"/>
            <consortium name="The Broad Institute Genome Sequencing Center for Infectious Disease"/>
            <person name="Wu L."/>
            <person name="Ma J."/>
        </authorList>
    </citation>
    <scope>NUCLEOTIDE SEQUENCE [LARGE SCALE GENOMIC DNA]</scope>
    <source>
        <strain evidence="2">TISTR 2466</strain>
    </source>
</reference>
<name>A0ABW5S7C2_9BACL</name>
<sequence>MLDKDKTSQWLESLTDAEIKFMTELEKKIRASYEIPDDGIADVILDGLITQCVLHYRYLRKGRYDKRSRHVANPLAEVMKTAKEMGWIRKADKDNNQSNKQFVNKWMNKLG</sequence>
<dbReference type="Proteomes" id="UP001597399">
    <property type="component" value="Unassembled WGS sequence"/>
</dbReference>
<comment type="caution">
    <text evidence="1">The sequence shown here is derived from an EMBL/GenBank/DDBJ whole genome shotgun (WGS) entry which is preliminary data.</text>
</comment>
<proteinExistence type="predicted"/>
<evidence type="ECO:0000313" key="2">
    <source>
        <dbReference type="Proteomes" id="UP001597399"/>
    </source>
</evidence>
<accession>A0ABW5S7C2</accession>
<dbReference type="RefSeq" id="WP_253063025.1">
    <property type="nucleotide sequence ID" value="NZ_JAMXWM010000017.1"/>
</dbReference>
<dbReference type="EMBL" id="JBHUMQ010000050">
    <property type="protein sequence ID" value="MFD2695676.1"/>
    <property type="molecule type" value="Genomic_DNA"/>
</dbReference>
<protein>
    <recommendedName>
        <fullName evidence="3">Phage protein</fullName>
    </recommendedName>
</protein>
<keyword evidence="2" id="KW-1185">Reference proteome</keyword>
<organism evidence="1 2">
    <name type="scientific">Sporolactobacillus shoreicorticis</name>
    <dbReference type="NCBI Taxonomy" id="1923877"/>
    <lineage>
        <taxon>Bacteria</taxon>
        <taxon>Bacillati</taxon>
        <taxon>Bacillota</taxon>
        <taxon>Bacilli</taxon>
        <taxon>Bacillales</taxon>
        <taxon>Sporolactobacillaceae</taxon>
        <taxon>Sporolactobacillus</taxon>
    </lineage>
</organism>
<evidence type="ECO:0000313" key="1">
    <source>
        <dbReference type="EMBL" id="MFD2695676.1"/>
    </source>
</evidence>
<evidence type="ECO:0008006" key="3">
    <source>
        <dbReference type="Google" id="ProtNLM"/>
    </source>
</evidence>